<comment type="caution">
    <text evidence="7">The sequence shown here is derived from an EMBL/GenBank/DDBJ whole genome shotgun (WGS) entry which is preliminary data.</text>
</comment>
<sequence length="133" mass="14191">MLRISKGAGAYLAREVAEIALLIAALAIVGSFTEIPTWILVGLPVAKAFTSAVFYALFLRRVFQRPARDGARGLVGRTARAGTPLRPTGQIKVNGEIWSARSADGSTIAPYDDVEIVGVRGNTVLVARPDIEE</sequence>
<organism evidence="7">
    <name type="scientific">marine sediment metagenome</name>
    <dbReference type="NCBI Taxonomy" id="412755"/>
    <lineage>
        <taxon>unclassified sequences</taxon>
        <taxon>metagenomes</taxon>
        <taxon>ecological metagenomes</taxon>
    </lineage>
</organism>
<evidence type="ECO:0000256" key="3">
    <source>
        <dbReference type="ARBA" id="ARBA00022989"/>
    </source>
</evidence>
<proteinExistence type="predicted"/>
<comment type="subcellular location">
    <subcellularLocation>
        <location evidence="1">Membrane</location>
        <topology evidence="1">Multi-pass membrane protein</topology>
    </subcellularLocation>
</comment>
<evidence type="ECO:0000313" key="7">
    <source>
        <dbReference type="EMBL" id="GAG37599.1"/>
    </source>
</evidence>
<accession>X0X309</accession>
<dbReference type="EMBL" id="BARS01047214">
    <property type="protein sequence ID" value="GAG37599.1"/>
    <property type="molecule type" value="Genomic_DNA"/>
</dbReference>
<dbReference type="AlphaFoldDB" id="X0X309"/>
<dbReference type="PANTHER" id="PTHR33507">
    <property type="entry name" value="INNER MEMBRANE PROTEIN YBBJ"/>
    <property type="match status" value="1"/>
</dbReference>
<gene>
    <name evidence="7" type="ORF">S01H1_70949</name>
</gene>
<dbReference type="Pfam" id="PF01957">
    <property type="entry name" value="NfeD"/>
    <property type="match status" value="1"/>
</dbReference>
<name>X0X309_9ZZZZ</name>
<keyword evidence="3 5" id="KW-1133">Transmembrane helix</keyword>
<evidence type="ECO:0000256" key="2">
    <source>
        <dbReference type="ARBA" id="ARBA00022692"/>
    </source>
</evidence>
<dbReference type="PANTHER" id="PTHR33507:SF4">
    <property type="entry name" value="NODULATION COMPETITIVENESS PROTEIN NFED"/>
    <property type="match status" value="1"/>
</dbReference>
<dbReference type="Gene3D" id="2.40.50.140">
    <property type="entry name" value="Nucleic acid-binding proteins"/>
    <property type="match status" value="1"/>
</dbReference>
<evidence type="ECO:0000256" key="5">
    <source>
        <dbReference type="SAM" id="Phobius"/>
    </source>
</evidence>
<dbReference type="GO" id="GO:0016020">
    <property type="term" value="C:membrane"/>
    <property type="evidence" value="ECO:0007669"/>
    <property type="project" value="UniProtKB-SubCell"/>
</dbReference>
<dbReference type="SUPFAM" id="SSF141322">
    <property type="entry name" value="NfeD domain-like"/>
    <property type="match status" value="1"/>
</dbReference>
<evidence type="ECO:0000259" key="6">
    <source>
        <dbReference type="Pfam" id="PF01957"/>
    </source>
</evidence>
<protein>
    <recommendedName>
        <fullName evidence="6">NfeD-like C-terminal domain-containing protein</fullName>
    </recommendedName>
</protein>
<reference evidence="7" key="1">
    <citation type="journal article" date="2014" name="Front. Microbiol.">
        <title>High frequency of phylogenetically diverse reductive dehalogenase-homologous genes in deep subseafloor sedimentary metagenomes.</title>
        <authorList>
            <person name="Kawai M."/>
            <person name="Futagami T."/>
            <person name="Toyoda A."/>
            <person name="Takaki Y."/>
            <person name="Nishi S."/>
            <person name="Hori S."/>
            <person name="Arai W."/>
            <person name="Tsubouchi T."/>
            <person name="Morono Y."/>
            <person name="Uchiyama I."/>
            <person name="Ito T."/>
            <person name="Fujiyama A."/>
            <person name="Inagaki F."/>
            <person name="Takami H."/>
        </authorList>
    </citation>
    <scope>NUCLEOTIDE SEQUENCE</scope>
    <source>
        <strain evidence="7">Expedition CK06-06</strain>
    </source>
</reference>
<keyword evidence="4 5" id="KW-0472">Membrane</keyword>
<dbReference type="InterPro" id="IPR002810">
    <property type="entry name" value="NfeD-like_C"/>
</dbReference>
<evidence type="ECO:0000256" key="4">
    <source>
        <dbReference type="ARBA" id="ARBA00023136"/>
    </source>
</evidence>
<dbReference type="InterPro" id="IPR012340">
    <property type="entry name" value="NA-bd_OB-fold"/>
</dbReference>
<evidence type="ECO:0000256" key="1">
    <source>
        <dbReference type="ARBA" id="ARBA00004141"/>
    </source>
</evidence>
<feature type="domain" description="NfeD-like C-terminal" evidence="6">
    <location>
        <begin position="73"/>
        <end position="127"/>
    </location>
</feature>
<dbReference type="InterPro" id="IPR052165">
    <property type="entry name" value="Membrane_assoc_protease"/>
</dbReference>
<feature type="transmembrane region" description="Helical" evidence="5">
    <location>
        <begin position="12"/>
        <end position="32"/>
    </location>
</feature>
<keyword evidence="2 5" id="KW-0812">Transmembrane</keyword>
<feature type="transmembrane region" description="Helical" evidence="5">
    <location>
        <begin position="38"/>
        <end position="58"/>
    </location>
</feature>